<keyword evidence="3" id="KW-0805">Transcription regulation</keyword>
<organism evidence="8 9">
    <name type="scientific">Amblyomma americanum</name>
    <name type="common">Lone star tick</name>
    <dbReference type="NCBI Taxonomy" id="6943"/>
    <lineage>
        <taxon>Eukaryota</taxon>
        <taxon>Metazoa</taxon>
        <taxon>Ecdysozoa</taxon>
        <taxon>Arthropoda</taxon>
        <taxon>Chelicerata</taxon>
        <taxon>Arachnida</taxon>
        <taxon>Acari</taxon>
        <taxon>Parasitiformes</taxon>
        <taxon>Ixodida</taxon>
        <taxon>Ixodoidea</taxon>
        <taxon>Ixodidae</taxon>
        <taxon>Amblyomminae</taxon>
        <taxon>Amblyomma</taxon>
    </lineage>
</organism>
<gene>
    <name evidence="8" type="ORF">V5799_016760</name>
</gene>
<reference evidence="8 9" key="1">
    <citation type="journal article" date="2023" name="Arcadia Sci">
        <title>De novo assembly of a long-read Amblyomma americanum tick genome.</title>
        <authorList>
            <person name="Chou S."/>
            <person name="Poskanzer K.E."/>
            <person name="Rollins M."/>
            <person name="Thuy-Boun P.S."/>
        </authorList>
    </citation>
    <scope>NUCLEOTIDE SEQUENCE [LARGE SCALE GENOMIC DNA]</scope>
    <source>
        <strain evidence="8">F_SG_1</strain>
        <tissue evidence="8">Salivary glands</tissue>
    </source>
</reference>
<feature type="region of interest" description="Disordered" evidence="6">
    <location>
        <begin position="388"/>
        <end position="421"/>
    </location>
</feature>
<dbReference type="Pfam" id="PF07531">
    <property type="entry name" value="TAFH"/>
    <property type="match status" value="1"/>
</dbReference>
<keyword evidence="4" id="KW-0804">Transcription</keyword>
<dbReference type="Pfam" id="PF05236">
    <property type="entry name" value="TAF4"/>
    <property type="match status" value="1"/>
</dbReference>
<sequence>MAAAQAPASTPSQMSPNTAKKKCKNFLSTLIRLASDQPEHTATNVRCLIQALIDNTIQPEEFTNQLEIELNSSPQPCLIPFLRKSLPFLRHALLTKELTIEGVRPPPRSAICMPPPSTSMARSLQKTPAARAALPRSGGAQLQMMPQNALTAQLRGPVSLQGLLAQQQRFAGAAHPAPRVVSSSGGKSILVSKPASFAPCLQSNAAALQTFKVPAPVAPKASKSAAPPTTAGSSGNDAAVKKKRALGAVILDDDINDVAAMGGVDVDAERMLSSKSDKAEVQDRSCKDGNFLFAGPLRARIAALAARHGIKEVPDDVVALVSHATQERLKTLIEKLSVIAEHRQENPCWNPRCAPTQDVRQQLRFLEELDKAEKRRHDEEEREMLLRAARSRSRAEDPEQLKLRQRAREMQKAEQDEARQREANVTALLAIGPRKRPASTTIQALAAAGAPGSSAPVQPAVFRPRMKRVNARDVLFLLEQERDSSRRNFIYQAYMKH</sequence>
<dbReference type="InterPro" id="IPR037249">
    <property type="entry name" value="TAFH/NHR1_dom_sf"/>
</dbReference>
<comment type="subcellular location">
    <subcellularLocation>
        <location evidence="1">Nucleus</location>
    </subcellularLocation>
</comment>
<dbReference type="InterPro" id="IPR007900">
    <property type="entry name" value="TAF4_C"/>
</dbReference>
<evidence type="ECO:0000256" key="2">
    <source>
        <dbReference type="ARBA" id="ARBA00006178"/>
    </source>
</evidence>
<evidence type="ECO:0000259" key="7">
    <source>
        <dbReference type="PROSITE" id="PS51119"/>
    </source>
</evidence>
<feature type="region of interest" description="Disordered" evidence="6">
    <location>
        <begin position="219"/>
        <end position="238"/>
    </location>
</feature>
<dbReference type="PROSITE" id="PS51119">
    <property type="entry name" value="TAFH"/>
    <property type="match status" value="1"/>
</dbReference>
<evidence type="ECO:0000313" key="8">
    <source>
        <dbReference type="EMBL" id="KAK8781899.1"/>
    </source>
</evidence>
<dbReference type="PANTHER" id="PTHR15138">
    <property type="entry name" value="TRANSCRIPTION INITIATION FACTOR TFIID SUBUNIT 4"/>
    <property type="match status" value="1"/>
</dbReference>
<dbReference type="Gene3D" id="1.10.20.10">
    <property type="entry name" value="Histone, subunit A"/>
    <property type="match status" value="1"/>
</dbReference>
<comment type="caution">
    <text evidence="8">The sequence shown here is derived from an EMBL/GenBank/DDBJ whole genome shotgun (WGS) entry which is preliminary data.</text>
</comment>
<protein>
    <recommendedName>
        <fullName evidence="7">TAFH domain-containing protein</fullName>
    </recommendedName>
</protein>
<evidence type="ECO:0000313" key="9">
    <source>
        <dbReference type="Proteomes" id="UP001321473"/>
    </source>
</evidence>
<dbReference type="AlphaFoldDB" id="A0AAQ4F472"/>
<dbReference type="GO" id="GO:0005669">
    <property type="term" value="C:transcription factor TFIID complex"/>
    <property type="evidence" value="ECO:0007669"/>
    <property type="project" value="InterPro"/>
</dbReference>
<dbReference type="SMART" id="SM00549">
    <property type="entry name" value="TAFH"/>
    <property type="match status" value="1"/>
</dbReference>
<dbReference type="GO" id="GO:0016251">
    <property type="term" value="F:RNA polymerase II general transcription initiation factor activity"/>
    <property type="evidence" value="ECO:0007669"/>
    <property type="project" value="TreeGrafter"/>
</dbReference>
<evidence type="ECO:0000256" key="4">
    <source>
        <dbReference type="ARBA" id="ARBA00023163"/>
    </source>
</evidence>
<keyword evidence="5" id="KW-0539">Nucleus</keyword>
<feature type="compositionally biased region" description="Low complexity" evidence="6">
    <location>
        <begin position="219"/>
        <end position="235"/>
    </location>
</feature>
<dbReference type="InterPro" id="IPR003894">
    <property type="entry name" value="TAFH_NHR1"/>
</dbReference>
<dbReference type="SUPFAM" id="SSF47113">
    <property type="entry name" value="Histone-fold"/>
    <property type="match status" value="1"/>
</dbReference>
<comment type="similarity">
    <text evidence="2">Belongs to the TAF4 family.</text>
</comment>
<dbReference type="CDD" id="cd08045">
    <property type="entry name" value="HFD_TAF4"/>
    <property type="match status" value="1"/>
</dbReference>
<dbReference type="PANTHER" id="PTHR15138:SF14">
    <property type="entry name" value="TRANSCRIPTION INITIATION FACTOR TFIID SUBUNIT 4"/>
    <property type="match status" value="1"/>
</dbReference>
<dbReference type="GO" id="GO:0006367">
    <property type="term" value="P:transcription initiation at RNA polymerase II promoter"/>
    <property type="evidence" value="ECO:0007669"/>
    <property type="project" value="TreeGrafter"/>
</dbReference>
<dbReference type="GO" id="GO:0046982">
    <property type="term" value="F:protein heterodimerization activity"/>
    <property type="evidence" value="ECO:0007669"/>
    <property type="project" value="InterPro"/>
</dbReference>
<feature type="compositionally biased region" description="Basic and acidic residues" evidence="6">
    <location>
        <begin position="393"/>
        <end position="421"/>
    </location>
</feature>
<evidence type="ECO:0000256" key="3">
    <source>
        <dbReference type="ARBA" id="ARBA00023015"/>
    </source>
</evidence>
<dbReference type="EMBL" id="JARKHS020007221">
    <property type="protein sequence ID" value="KAK8781899.1"/>
    <property type="molecule type" value="Genomic_DNA"/>
</dbReference>
<accession>A0AAQ4F472</accession>
<proteinExistence type="inferred from homology"/>
<dbReference type="FunFam" id="1.10.20.10:FF:000015">
    <property type="entry name" value="Transcription initiation factor TFIID subunit 4B"/>
    <property type="match status" value="1"/>
</dbReference>
<dbReference type="Gene3D" id="1.20.120.1110">
    <property type="entry name" value="TAFH/NHR1 domain"/>
    <property type="match status" value="1"/>
</dbReference>
<evidence type="ECO:0000256" key="1">
    <source>
        <dbReference type="ARBA" id="ARBA00004123"/>
    </source>
</evidence>
<feature type="domain" description="TAFH" evidence="7">
    <location>
        <begin position="15"/>
        <end position="112"/>
    </location>
</feature>
<dbReference type="Proteomes" id="UP001321473">
    <property type="component" value="Unassembled WGS sequence"/>
</dbReference>
<evidence type="ECO:0000256" key="6">
    <source>
        <dbReference type="SAM" id="MobiDB-lite"/>
    </source>
</evidence>
<evidence type="ECO:0000256" key="5">
    <source>
        <dbReference type="ARBA" id="ARBA00023242"/>
    </source>
</evidence>
<dbReference type="GO" id="GO:0003677">
    <property type="term" value="F:DNA binding"/>
    <property type="evidence" value="ECO:0007669"/>
    <property type="project" value="TreeGrafter"/>
</dbReference>
<dbReference type="InterPro" id="IPR045144">
    <property type="entry name" value="TAF4"/>
</dbReference>
<dbReference type="SUPFAM" id="SSF158553">
    <property type="entry name" value="TAFH domain-like"/>
    <property type="match status" value="1"/>
</dbReference>
<keyword evidence="9" id="KW-1185">Reference proteome</keyword>
<dbReference type="InterPro" id="IPR009072">
    <property type="entry name" value="Histone-fold"/>
</dbReference>
<name>A0AAQ4F472_AMBAM</name>